<gene>
    <name evidence="1" type="ORF">AWT59_3221</name>
</gene>
<reference evidence="1 2" key="2">
    <citation type="submission" date="2016-03" db="EMBL/GenBank/DDBJ databases">
        <title>New uncultured bacterium of the family Gallionellaceae from acid mine drainage: description and reconstruction of genome based on metagenomic analysis of microbial community.</title>
        <authorList>
            <person name="Kadnikov V."/>
            <person name="Ivasenko D."/>
            <person name="Beletsky A."/>
            <person name="Mardanov A."/>
            <person name="Danilova E."/>
            <person name="Pimenov N."/>
            <person name="Karnachuk O."/>
            <person name="Ravin N."/>
        </authorList>
    </citation>
    <scope>NUCLEOTIDE SEQUENCE [LARGE SCALE GENOMIC DNA]</scope>
    <source>
        <strain evidence="1">ShG14-8</strain>
    </source>
</reference>
<comment type="caution">
    <text evidence="1">The sequence shown here is derived from an EMBL/GenBank/DDBJ whole genome shotgun (WGS) entry which is preliminary data.</text>
</comment>
<protein>
    <submittedName>
        <fullName evidence="1">Uncharacterized protein</fullName>
    </submittedName>
</protein>
<dbReference type="EMBL" id="LSLI01000174">
    <property type="protein sequence ID" value="KXS30656.1"/>
    <property type="molecule type" value="Genomic_DNA"/>
</dbReference>
<organism evidence="1 2">
    <name type="scientific">Candidatus Gallionella acididurans</name>
    <dbReference type="NCBI Taxonomy" id="1796491"/>
    <lineage>
        <taxon>Bacteria</taxon>
        <taxon>Pseudomonadati</taxon>
        <taxon>Pseudomonadota</taxon>
        <taxon>Betaproteobacteria</taxon>
        <taxon>Nitrosomonadales</taxon>
        <taxon>Gallionellaceae</taxon>
        <taxon>Gallionella</taxon>
    </lineage>
</organism>
<evidence type="ECO:0000313" key="2">
    <source>
        <dbReference type="Proteomes" id="UP000070578"/>
    </source>
</evidence>
<accession>A0A139BNS2</accession>
<name>A0A139BNS2_9PROT</name>
<dbReference type="AlphaFoldDB" id="A0A139BNS2"/>
<dbReference type="Proteomes" id="UP000070578">
    <property type="component" value="Unassembled WGS sequence"/>
</dbReference>
<sequence length="121" mass="13560">MSPLKKQPIPPLEDAEAQQYIEIINKATDNFVGLFDELENAIGMLMIGRLVGWKVLAIIHNKRTIRKYEEILGINVREMFPEVGPMAAKSAGYSAALALGNFWKAVSGDVKIDDRREMTLK</sequence>
<evidence type="ECO:0000313" key="1">
    <source>
        <dbReference type="EMBL" id="KXS30656.1"/>
    </source>
</evidence>
<proteinExistence type="predicted"/>
<reference evidence="1 2" key="1">
    <citation type="submission" date="2016-02" db="EMBL/GenBank/DDBJ databases">
        <authorList>
            <person name="Wen L."/>
            <person name="He K."/>
            <person name="Yang H."/>
        </authorList>
    </citation>
    <scope>NUCLEOTIDE SEQUENCE [LARGE SCALE GENOMIC DNA]</scope>
    <source>
        <strain evidence="1">ShG14-8</strain>
    </source>
</reference>